<feature type="domain" description="RNase H type-1" evidence="1">
    <location>
        <begin position="160"/>
        <end position="288"/>
    </location>
</feature>
<accession>A0A1S3YXN7</accession>
<name>A0A1S3YXN7_TOBAC</name>
<dbReference type="InterPro" id="IPR041577">
    <property type="entry name" value="RT_RNaseH_2"/>
</dbReference>
<dbReference type="KEGG" id="nta:107780864"/>
<dbReference type="SMR" id="A0A1S3YXN7"/>
<dbReference type="GO" id="GO:0004523">
    <property type="term" value="F:RNA-DNA hybrid ribonuclease activity"/>
    <property type="evidence" value="ECO:0007669"/>
    <property type="project" value="InterPro"/>
</dbReference>
<protein>
    <recommendedName>
        <fullName evidence="1">RNase H type-1 domain-containing protein</fullName>
    </recommendedName>
</protein>
<evidence type="ECO:0000313" key="2">
    <source>
        <dbReference type="RefSeq" id="XP_016456954.1"/>
    </source>
</evidence>
<organism evidence="2">
    <name type="scientific">Nicotiana tabacum</name>
    <name type="common">Common tobacco</name>
    <dbReference type="NCBI Taxonomy" id="4097"/>
    <lineage>
        <taxon>Eukaryota</taxon>
        <taxon>Viridiplantae</taxon>
        <taxon>Streptophyta</taxon>
        <taxon>Embryophyta</taxon>
        <taxon>Tracheophyta</taxon>
        <taxon>Spermatophyta</taxon>
        <taxon>Magnoliopsida</taxon>
        <taxon>eudicotyledons</taxon>
        <taxon>Gunneridae</taxon>
        <taxon>Pentapetalae</taxon>
        <taxon>asterids</taxon>
        <taxon>lamiids</taxon>
        <taxon>Solanales</taxon>
        <taxon>Solanaceae</taxon>
        <taxon>Nicotianoideae</taxon>
        <taxon>Nicotianeae</taxon>
        <taxon>Nicotiana</taxon>
    </lineage>
</organism>
<dbReference type="GO" id="GO:0003676">
    <property type="term" value="F:nucleic acid binding"/>
    <property type="evidence" value="ECO:0007669"/>
    <property type="project" value="InterPro"/>
</dbReference>
<dbReference type="InterPro" id="IPR043128">
    <property type="entry name" value="Rev_trsase/Diguanyl_cyclase"/>
</dbReference>
<dbReference type="PaxDb" id="4097-A0A1S3YXN7"/>
<dbReference type="Pfam" id="PF17919">
    <property type="entry name" value="RT_RNaseH_2"/>
    <property type="match status" value="1"/>
</dbReference>
<gene>
    <name evidence="2" type="primary">LOC107780864</name>
</gene>
<dbReference type="CDD" id="cd09279">
    <property type="entry name" value="RNase_HI_like"/>
    <property type="match status" value="1"/>
</dbReference>
<sequence length="399" mass="44900">MKLNPEKCAFGVDSGKFLGFMVSNRGIKINPDKIKAIEEITVVNNVKAVQWLTGWIAALDRFISRSSDMSHHFFSLLKKKNSFEWTLECQRVLEELKRYLTSPPLLHTPKEDKTLYLYFALSEVVVSGVLVREEQDFVADFTPALVPEVEKEILLKTGTSSGIWTLFTDGASNVKRSGLGIVLKPHIGGMIRQSVKTARLTNNEVEYEAMITGLELAKGLGAEVIKSKCDSLLVVNQVNGNFEVRQDRMRRYLEKIQVTLHHFNEWTLVHIPREQNSKVDALSNLGSSIEEYDILLGAVVQLSKSVIEEGHAEINSTSLTWNWRNKYIDYLESGKLPTDPKESRDLRTKEARFSLDENGTLYRRTFDGPLAVCLGPGTQITCSEKSTRAPAKITLVPIP</sequence>
<dbReference type="InterPro" id="IPR043502">
    <property type="entry name" value="DNA/RNA_pol_sf"/>
</dbReference>
<dbReference type="PROSITE" id="PS50879">
    <property type="entry name" value="RNASE_H_1"/>
    <property type="match status" value="1"/>
</dbReference>
<reference evidence="2" key="1">
    <citation type="submission" date="2025-08" db="UniProtKB">
        <authorList>
            <consortium name="RefSeq"/>
        </authorList>
    </citation>
    <scope>IDENTIFICATION</scope>
</reference>
<dbReference type="AlphaFoldDB" id="A0A1S3YXN7"/>
<dbReference type="SUPFAM" id="SSF56672">
    <property type="entry name" value="DNA/RNA polymerases"/>
    <property type="match status" value="1"/>
</dbReference>
<dbReference type="Gene3D" id="3.30.420.10">
    <property type="entry name" value="Ribonuclease H-like superfamily/Ribonuclease H"/>
    <property type="match status" value="1"/>
</dbReference>
<dbReference type="PANTHER" id="PTHR48475">
    <property type="entry name" value="RIBONUCLEASE H"/>
    <property type="match status" value="1"/>
</dbReference>
<dbReference type="RefSeq" id="XP_016456954.1">
    <property type="nucleotide sequence ID" value="XM_016601468.1"/>
</dbReference>
<dbReference type="InterPro" id="IPR036397">
    <property type="entry name" value="RNaseH_sf"/>
</dbReference>
<dbReference type="OrthoDB" id="1690717at2759"/>
<dbReference type="InterPro" id="IPR002156">
    <property type="entry name" value="RNaseH_domain"/>
</dbReference>
<dbReference type="PANTHER" id="PTHR48475:SF2">
    <property type="entry name" value="RIBONUCLEASE H"/>
    <property type="match status" value="1"/>
</dbReference>
<proteinExistence type="predicted"/>
<dbReference type="Gene3D" id="3.30.70.270">
    <property type="match status" value="2"/>
</dbReference>
<evidence type="ECO:0000259" key="1">
    <source>
        <dbReference type="PROSITE" id="PS50879"/>
    </source>
</evidence>
<dbReference type="STRING" id="4097.A0A1S3YXN7"/>
<dbReference type="Pfam" id="PF13456">
    <property type="entry name" value="RVT_3"/>
    <property type="match status" value="1"/>
</dbReference>